<feature type="domain" description="Gram-positive cocci surface proteins LPxTG" evidence="7">
    <location>
        <begin position="1578"/>
        <end position="1612"/>
    </location>
</feature>
<feature type="compositionally biased region" description="Basic and acidic residues" evidence="6">
    <location>
        <begin position="1411"/>
        <end position="1432"/>
    </location>
</feature>
<dbReference type="Pfam" id="PF00746">
    <property type="entry name" value="Gram_pos_anchor"/>
    <property type="match status" value="1"/>
</dbReference>
<feature type="region of interest" description="Disordered" evidence="6">
    <location>
        <begin position="234"/>
        <end position="263"/>
    </location>
</feature>
<organism evidence="8 9">
    <name type="scientific">Staphylococcus americanisciuri</name>
    <dbReference type="NCBI Taxonomy" id="2973940"/>
    <lineage>
        <taxon>Bacteria</taxon>
        <taxon>Bacillati</taxon>
        <taxon>Bacillota</taxon>
        <taxon>Bacilli</taxon>
        <taxon>Bacillales</taxon>
        <taxon>Staphylococcaceae</taxon>
        <taxon>Staphylococcus</taxon>
    </lineage>
</organism>
<feature type="compositionally biased region" description="Basic and acidic residues" evidence="6">
    <location>
        <begin position="234"/>
        <end position="243"/>
    </location>
</feature>
<dbReference type="NCBIfam" id="TIGR01168">
    <property type="entry name" value="YSIRK_signal"/>
    <property type="match status" value="1"/>
</dbReference>
<sequence length="1612" mass="175617">MLHEKYHKKDRYAIRKFKVGVGSILLGSLFLVVPSLTDTSIAQADEITPSEKADVQAKEVVDSSPNTELSTLEKTENLANVEEKVTEAVDSSPVEKLESPNADTNSEPLSAAKDTEAAEHKNPTAVTEEEKKVEEKPATRTAAVNYKVTYTDVATNEVVLSQNHTTAETTELPKDQPATINVNVDARVALKSQPALAGYKLAANQPEIQAAEVVERGGRKNIVNINVSKEHQITARSNDESRTGFRTVPANGSTPNDYAEPSASTLRDDYAVSFKDMGALTGRPQDPGLVKLSDYVYVYKYAFNDKTPFNIDDFRKRLVLTPKDPANPKKLRTLEGTEVFDKTKYTSSNNILKSPEGDKDIDLAKVIYGSQGEISSLTPVGTATDGNGGEKSFTTIGTGFENSSVWKTNNDGNTVNTGPGTPTDFRYVNGASYTLQVHKSIFDKTNAAGDPVLAVDIKNDKYRQQRAIVFIQGVDIDKPVINADQTRTNFNNSDKDNQGKDWTSVQTEDAFVGNLEARLNDLTKNPANVVATDNVHRTDDLSKDSTILGENRTRYKFRDAEGKLLTKEELLAKAKSEPMEAVKYTMVAIVTDDSGNVSDPVELRTFSITNDTAKNNPTTEVITVANTNNLSDSEKQAVKDKIKQLNKNLTSSGKPLTLTDDMITVSADGTAVITYPDGTTDTFTPAQTVKQIKINNPEPTLIKDPTNLTDKEKEAVKEAVKKSNPDVDPNTIKVEKDGTVTFTKDGKEFKVPQAETTAVKPSPTLVKDPNNLTDKEKEAVKEAVKKSNPDVDPNTIKVEKDGSVTFTKDGKAFKVPQAETTAVKPSPTLVKDPNNLTDKEKEAVKEAVKKSNPDVDPNTIKVGKDGTVTFTKDGKEFKVPQAETTAVKPEPTLVKDPNNLTDKEKEAVKEAVKKVNPDVDPNTIKVEKDGSATFTKDGKEFKVPQAETTAVKPSPTLVKDPNNLTDKEKEAVKEAVKKSNPGVDPNTIKVEKDGTVTFTKDGKKFTVPQAETTAVKPSPTLVKDPNNLTDKEKEAVKEAVKKVNPDVDPNTIKVEKDGSVTFTKDGKEFKVPQAETTAVKPSPTLVKDPNNLTDKEKEAVKKSNPDVDPNTIKVGKDGTVTFTKDGKEFKVPQAETTVVKPAPTLVKDPNNLTDKEKEAVKEAVKKVNPDVDPNTIKVEKDGSVTFTKDGKKFTVPQAETTAVKPSPTLVKDPNNLTDKEKEAIKEAVKKSNPDVDPNTIKVEKDGTVTFTKDGKEFKVPQAETTAVKPEPTLVKDPANLTDEEKEAIKEAVKKSNPDVDPNTIKVGNDGTVTFTKDGKELTVPQAETTAVKPSPTLVKDPANLTDKEKEAIKEAVKKSNPDVDPNTIKVEKDGTVTFTKDGKEFTVPQAVMTVVKPSLTWVKDPQNLTSAEKEEVKKKVKEKNPDLPEKTEITVGKDGTVTIKVPGQATSVEVTDTVASVKVPDKTVVKDPQNLTPEEREEIKKRVKESNPELPEKTEIIVGKDGTVTIKVPGQDASIELANTVVSVKVPGKIVDKDPQNLTPEQPKQPGMVQPSDTMKDKKVKGMKQADKATKKDLPETGNTNNPFVAAFGFLTLLVGARMTRRKRREEN</sequence>
<dbReference type="InterPro" id="IPR019931">
    <property type="entry name" value="LPXTG_anchor"/>
</dbReference>
<evidence type="ECO:0000256" key="5">
    <source>
        <dbReference type="ARBA" id="ARBA00023088"/>
    </source>
</evidence>
<feature type="region of interest" description="Disordered" evidence="6">
    <location>
        <begin position="85"/>
        <end position="138"/>
    </location>
</feature>
<dbReference type="EMBL" id="JANUXY010000008">
    <property type="protein sequence ID" value="MCS4486884.1"/>
    <property type="molecule type" value="Genomic_DNA"/>
</dbReference>
<dbReference type="PROSITE" id="PS50847">
    <property type="entry name" value="GRAM_POS_ANCHORING"/>
    <property type="match status" value="1"/>
</dbReference>
<proteinExistence type="predicted"/>
<dbReference type="Gene3D" id="3.10.20.890">
    <property type="match status" value="14"/>
</dbReference>
<feature type="region of interest" description="Disordered" evidence="6">
    <location>
        <begin position="1291"/>
        <end position="1311"/>
    </location>
</feature>
<comment type="caution">
    <text evidence="8">The sequence shown here is derived from an EMBL/GenBank/DDBJ whole genome shotgun (WGS) entry which is preliminary data.</text>
</comment>
<evidence type="ECO:0000313" key="9">
    <source>
        <dbReference type="Proteomes" id="UP001205609"/>
    </source>
</evidence>
<evidence type="ECO:0000256" key="3">
    <source>
        <dbReference type="ARBA" id="ARBA00022525"/>
    </source>
</evidence>
<comment type="subcellular location">
    <subcellularLocation>
        <location evidence="1">Secreted</location>
        <location evidence="1">Cell wall</location>
        <topology evidence="1">Peptidoglycan-anchor</topology>
    </subcellularLocation>
</comment>
<evidence type="ECO:0000256" key="4">
    <source>
        <dbReference type="ARBA" id="ARBA00022729"/>
    </source>
</evidence>
<feature type="region of interest" description="Disordered" evidence="6">
    <location>
        <begin position="1535"/>
        <end position="1585"/>
    </location>
</feature>
<keyword evidence="3" id="KW-0964">Secreted</keyword>
<feature type="compositionally biased region" description="Basic and acidic residues" evidence="6">
    <location>
        <begin position="1568"/>
        <end position="1579"/>
    </location>
</feature>
<dbReference type="Pfam" id="PF18938">
    <property type="entry name" value="aRib"/>
    <property type="match status" value="14"/>
</dbReference>
<evidence type="ECO:0000313" key="8">
    <source>
        <dbReference type="EMBL" id="MCS4486884.1"/>
    </source>
</evidence>
<dbReference type="NCBIfam" id="TIGR01167">
    <property type="entry name" value="LPXTG_anchor"/>
    <property type="match status" value="1"/>
</dbReference>
<evidence type="ECO:0000256" key="1">
    <source>
        <dbReference type="ARBA" id="ARBA00004168"/>
    </source>
</evidence>
<dbReference type="InterPro" id="IPR044024">
    <property type="entry name" value="aRib"/>
</dbReference>
<accession>A0ABT2F3A3</accession>
<dbReference type="RefSeq" id="WP_259200464.1">
    <property type="nucleotide sequence ID" value="NZ_JANUXY010000008.1"/>
</dbReference>
<reference evidence="8 9" key="1">
    <citation type="journal article" date="2023" name="Int. J. Syst. Evol. Microbiol.">
        <title>Streptococcus sciuri sp. nov., Staphylococcus marylandisciuri sp. nov. and Staphylococcus americanisciuri sp. nov., isolated from faeces of eastern grey squirrel (Sciurus carolinensis).</title>
        <authorList>
            <person name="Volokhov D.V."/>
            <person name="Zagorodnyaya T.A."/>
            <person name="Furtak V.A."/>
            <person name="Nattanmai G."/>
            <person name="Randall L."/>
            <person name="Jose S."/>
            <person name="Gao Y."/>
            <person name="Eisenberg T."/>
            <person name="Delmonte P."/>
            <person name="Blom J."/>
            <person name="Mitchell K.K."/>
        </authorList>
    </citation>
    <scope>NUCLEOTIDE SEQUENCE [LARGE SCALE GENOMIC DNA]</scope>
    <source>
        <strain evidence="8 9">GRT3</strain>
    </source>
</reference>
<feature type="compositionally biased region" description="Basic and acidic residues" evidence="6">
    <location>
        <begin position="1477"/>
        <end position="1497"/>
    </location>
</feature>
<evidence type="ECO:0000256" key="2">
    <source>
        <dbReference type="ARBA" id="ARBA00022512"/>
    </source>
</evidence>
<dbReference type="InterPro" id="IPR005877">
    <property type="entry name" value="YSIRK_signal_dom"/>
</dbReference>
<keyword evidence="5" id="KW-0572">Peptidoglycan-anchor</keyword>
<evidence type="ECO:0000256" key="6">
    <source>
        <dbReference type="SAM" id="MobiDB-lite"/>
    </source>
</evidence>
<keyword evidence="2" id="KW-0134">Cell wall</keyword>
<dbReference type="Pfam" id="PF04650">
    <property type="entry name" value="YSIRK_signal"/>
    <property type="match status" value="1"/>
</dbReference>
<feature type="compositionally biased region" description="Basic and acidic residues" evidence="6">
    <location>
        <begin position="85"/>
        <end position="98"/>
    </location>
</feature>
<evidence type="ECO:0000259" key="7">
    <source>
        <dbReference type="PROSITE" id="PS50847"/>
    </source>
</evidence>
<feature type="compositionally biased region" description="Basic and acidic residues" evidence="6">
    <location>
        <begin position="113"/>
        <end position="138"/>
    </location>
</feature>
<feature type="region of interest" description="Disordered" evidence="6">
    <location>
        <begin position="1471"/>
        <end position="1497"/>
    </location>
</feature>
<protein>
    <submittedName>
        <fullName evidence="8">YSIRK-type signal peptide-containing protein</fullName>
    </submittedName>
</protein>
<keyword evidence="4" id="KW-0732">Signal</keyword>
<gene>
    <name evidence="8" type="ORF">NXS11_08245</name>
</gene>
<name>A0ABT2F3A3_9STAP</name>
<keyword evidence="9" id="KW-1185">Reference proteome</keyword>
<dbReference type="Proteomes" id="UP001205609">
    <property type="component" value="Unassembled WGS sequence"/>
</dbReference>
<feature type="region of interest" description="Disordered" evidence="6">
    <location>
        <begin position="1406"/>
        <end position="1432"/>
    </location>
</feature>